<sequence>MSWEKRLEIARAKRAAILAERGEQPVIPAVKPWDDPQSEAEPPAAEAPAADTAPEPDRGAEGGRDYAREAILQAALARRAQTLARKGQEPDAREREALEGQDGKSANVFPLFIAESSARTTPETTAPERSGEAETKAEDPATPEAAAPAEEPPAVAAEPVRQPEIDTAFAARFRSVPEEEDEVDDLRTHFRRASMAVLLLVTGAAAGFWGATLYFTELHDRQTPAREIPIEGEGGVTPNSSSSQGRVKQALDSAAPTVPNLSESAG</sequence>
<feature type="compositionally biased region" description="Low complexity" evidence="1">
    <location>
        <begin position="69"/>
        <end position="85"/>
    </location>
</feature>
<feature type="transmembrane region" description="Helical" evidence="2">
    <location>
        <begin position="196"/>
        <end position="215"/>
    </location>
</feature>
<dbReference type="EMBL" id="PGTB01000170">
    <property type="protein sequence ID" value="PJE34523.1"/>
    <property type="molecule type" value="Genomic_DNA"/>
</dbReference>
<feature type="compositionally biased region" description="Basic and acidic residues" evidence="1">
    <location>
        <begin position="55"/>
        <end position="68"/>
    </location>
</feature>
<keyword evidence="2" id="KW-0812">Transmembrane</keyword>
<gene>
    <name evidence="3" type="ORF">CVM52_21865</name>
</gene>
<evidence type="ECO:0000313" key="3">
    <source>
        <dbReference type="EMBL" id="PJE34523.1"/>
    </source>
</evidence>
<evidence type="ECO:0000313" key="4">
    <source>
        <dbReference type="Proteomes" id="UP000231553"/>
    </source>
</evidence>
<evidence type="ECO:0000256" key="2">
    <source>
        <dbReference type="SAM" id="Phobius"/>
    </source>
</evidence>
<keyword evidence="2" id="KW-0472">Membrane</keyword>
<dbReference type="AlphaFoldDB" id="A0A2M8IVH2"/>
<organism evidence="3 4">
    <name type="scientific">Pseudooceanicola lipolyticus</name>
    <dbReference type="NCBI Taxonomy" id="2029104"/>
    <lineage>
        <taxon>Bacteria</taxon>
        <taxon>Pseudomonadati</taxon>
        <taxon>Pseudomonadota</taxon>
        <taxon>Alphaproteobacteria</taxon>
        <taxon>Rhodobacterales</taxon>
        <taxon>Paracoccaceae</taxon>
        <taxon>Pseudooceanicola</taxon>
    </lineage>
</organism>
<feature type="region of interest" description="Disordered" evidence="1">
    <location>
        <begin position="225"/>
        <end position="266"/>
    </location>
</feature>
<feature type="compositionally biased region" description="Basic and acidic residues" evidence="1">
    <location>
        <begin position="129"/>
        <end position="139"/>
    </location>
</feature>
<dbReference type="Proteomes" id="UP000231553">
    <property type="component" value="Unassembled WGS sequence"/>
</dbReference>
<dbReference type="RefSeq" id="WP_133119932.1">
    <property type="nucleotide sequence ID" value="NZ_PGTB01000170.1"/>
</dbReference>
<feature type="compositionally biased region" description="Low complexity" evidence="1">
    <location>
        <begin position="39"/>
        <end position="53"/>
    </location>
</feature>
<reference evidence="3 4" key="1">
    <citation type="journal article" date="2018" name="Int. J. Syst. Evol. Microbiol.">
        <title>Pseudooceanicola lipolyticus sp. nov., a marine alphaproteobacterium, reclassification of Oceanicola flagellatus as Pseudooceanicola flagellatus comb. nov. and emended description of the genus Pseudooceanicola.</title>
        <authorList>
            <person name="Huang M.-M."/>
            <person name="Guo L.-L."/>
            <person name="Wu Y.-H."/>
            <person name="Lai Q.-L."/>
            <person name="Shao Z.-Z."/>
            <person name="Wang C.-S."/>
            <person name="Wu M."/>
            <person name="Xu X.-W."/>
        </authorList>
    </citation>
    <scope>NUCLEOTIDE SEQUENCE [LARGE SCALE GENOMIC DNA]</scope>
    <source>
        <strain evidence="3 4">157</strain>
    </source>
</reference>
<protein>
    <submittedName>
        <fullName evidence="3">Uncharacterized protein</fullName>
    </submittedName>
</protein>
<comment type="caution">
    <text evidence="3">The sequence shown here is derived from an EMBL/GenBank/DDBJ whole genome shotgun (WGS) entry which is preliminary data.</text>
</comment>
<keyword evidence="4" id="KW-1185">Reference proteome</keyword>
<feature type="region of interest" description="Disordered" evidence="1">
    <location>
        <begin position="20"/>
        <end position="162"/>
    </location>
</feature>
<feature type="compositionally biased region" description="Basic and acidic residues" evidence="1">
    <location>
        <begin position="86"/>
        <end position="102"/>
    </location>
</feature>
<name>A0A2M8IVH2_9RHOB</name>
<feature type="compositionally biased region" description="Low complexity" evidence="1">
    <location>
        <begin position="140"/>
        <end position="159"/>
    </location>
</feature>
<proteinExistence type="predicted"/>
<accession>A0A2M8IVH2</accession>
<keyword evidence="2" id="KW-1133">Transmembrane helix</keyword>
<feature type="compositionally biased region" description="Polar residues" evidence="1">
    <location>
        <begin position="237"/>
        <end position="246"/>
    </location>
</feature>
<evidence type="ECO:0000256" key="1">
    <source>
        <dbReference type="SAM" id="MobiDB-lite"/>
    </source>
</evidence>